<dbReference type="Proteomes" id="UP000194127">
    <property type="component" value="Unassembled WGS sequence"/>
</dbReference>
<organism evidence="2 3">
    <name type="scientific">Postia placenta MAD-698-R-SB12</name>
    <dbReference type="NCBI Taxonomy" id="670580"/>
    <lineage>
        <taxon>Eukaryota</taxon>
        <taxon>Fungi</taxon>
        <taxon>Dikarya</taxon>
        <taxon>Basidiomycota</taxon>
        <taxon>Agaricomycotina</taxon>
        <taxon>Agaricomycetes</taxon>
        <taxon>Polyporales</taxon>
        <taxon>Adustoporiaceae</taxon>
        <taxon>Rhodonia</taxon>
    </lineage>
</organism>
<dbReference type="AlphaFoldDB" id="A0A1X6MRB8"/>
<evidence type="ECO:0000313" key="2">
    <source>
        <dbReference type="EMBL" id="OSX58712.1"/>
    </source>
</evidence>
<dbReference type="RefSeq" id="XP_024335506.1">
    <property type="nucleotide sequence ID" value="XM_024486697.1"/>
</dbReference>
<name>A0A1X6MRB8_9APHY</name>
<proteinExistence type="predicted"/>
<accession>A0A1X6MRB8</accession>
<keyword evidence="3" id="KW-1185">Reference proteome</keyword>
<sequence>MSLASHVDKIRSLETMLAEHEAIKREVGSLRELMEERKREMDTSRGRSGSPSGRRQYGHDDDSHYMSDDDDNVHSVSTIVPHELDRVDEEDEEQLATEEKRSSRGSGGKSWVARACQSQRERVCLTMTMIMTTITAHTSRNSALGRRLLRLRPQG</sequence>
<dbReference type="GeneID" id="36331646"/>
<feature type="region of interest" description="Disordered" evidence="1">
    <location>
        <begin position="19"/>
        <end position="113"/>
    </location>
</feature>
<gene>
    <name evidence="2" type="ORF">POSPLADRAFT_1152873</name>
</gene>
<feature type="compositionally biased region" description="Low complexity" evidence="1">
    <location>
        <begin position="46"/>
        <end position="55"/>
    </location>
</feature>
<evidence type="ECO:0000313" key="3">
    <source>
        <dbReference type="Proteomes" id="UP000194127"/>
    </source>
</evidence>
<dbReference type="EMBL" id="KZ110604">
    <property type="protein sequence ID" value="OSX58712.1"/>
    <property type="molecule type" value="Genomic_DNA"/>
</dbReference>
<protein>
    <submittedName>
        <fullName evidence="2">Uncharacterized protein</fullName>
    </submittedName>
</protein>
<feature type="compositionally biased region" description="Basic and acidic residues" evidence="1">
    <location>
        <begin position="57"/>
        <end position="67"/>
    </location>
</feature>
<evidence type="ECO:0000256" key="1">
    <source>
        <dbReference type="SAM" id="MobiDB-lite"/>
    </source>
</evidence>
<reference evidence="2 3" key="1">
    <citation type="submission" date="2017-04" db="EMBL/GenBank/DDBJ databases">
        <title>Genome Sequence of the Model Brown-Rot Fungus Postia placenta SB12.</title>
        <authorList>
            <consortium name="DOE Joint Genome Institute"/>
            <person name="Gaskell J."/>
            <person name="Kersten P."/>
            <person name="Larrondo L.F."/>
            <person name="Canessa P."/>
            <person name="Martinez D."/>
            <person name="Hibbett D."/>
            <person name="Schmoll M."/>
            <person name="Kubicek C.P."/>
            <person name="Martinez A.T."/>
            <person name="Yadav J."/>
            <person name="Master E."/>
            <person name="Magnuson J.K."/>
            <person name="James T."/>
            <person name="Yaver D."/>
            <person name="Berka R."/>
            <person name="Labutti K."/>
            <person name="Lipzen A."/>
            <person name="Aerts A."/>
            <person name="Barry K."/>
            <person name="Henrissat B."/>
            <person name="Blanchette R."/>
            <person name="Grigoriev I."/>
            <person name="Cullen D."/>
        </authorList>
    </citation>
    <scope>NUCLEOTIDE SEQUENCE [LARGE SCALE GENOMIC DNA]</scope>
    <source>
        <strain evidence="2 3">MAD-698-R-SB12</strain>
    </source>
</reference>
<feature type="compositionally biased region" description="Acidic residues" evidence="1">
    <location>
        <begin position="86"/>
        <end position="96"/>
    </location>
</feature>
<dbReference type="STRING" id="670580.A0A1X6MRB8"/>
<feature type="compositionally biased region" description="Basic and acidic residues" evidence="1">
    <location>
        <begin position="19"/>
        <end position="45"/>
    </location>
</feature>